<evidence type="ECO:0000259" key="1">
    <source>
        <dbReference type="Pfam" id="PF06094"/>
    </source>
</evidence>
<sequence length="74" mass="8516">MRELLFVYGTLRNPKIQRKVMGKNPIIERDILENYTIVQHAFSDGVYPIAVEAVDKNIEGFILFISLSDFVTLD</sequence>
<protein>
    <recommendedName>
        <fullName evidence="1">Gamma-glutamylcyclotransferase AIG2-like domain-containing protein</fullName>
    </recommendedName>
</protein>
<dbReference type="AlphaFoldDB" id="K1XZM1"/>
<proteinExistence type="predicted"/>
<accession>K1XZM1</accession>
<dbReference type="InterPro" id="IPR013024">
    <property type="entry name" value="GGCT-like"/>
</dbReference>
<dbReference type="SUPFAM" id="SSF110857">
    <property type="entry name" value="Gamma-glutamyl cyclotransferase-like"/>
    <property type="match status" value="1"/>
</dbReference>
<dbReference type="InterPro" id="IPR036568">
    <property type="entry name" value="GGCT-like_sf"/>
</dbReference>
<gene>
    <name evidence="2" type="ORF">ACD_78C00004G0003</name>
</gene>
<evidence type="ECO:0000313" key="2">
    <source>
        <dbReference type="EMBL" id="EKD30577.1"/>
    </source>
</evidence>
<name>K1XZM1_9BACT</name>
<dbReference type="EMBL" id="AMFJ01034004">
    <property type="protein sequence ID" value="EKD30577.1"/>
    <property type="molecule type" value="Genomic_DNA"/>
</dbReference>
<dbReference type="InterPro" id="IPR009288">
    <property type="entry name" value="AIG2-like_dom"/>
</dbReference>
<feature type="non-terminal residue" evidence="2">
    <location>
        <position position="74"/>
    </location>
</feature>
<dbReference type="CDD" id="cd06661">
    <property type="entry name" value="GGCT_like"/>
    <property type="match status" value="1"/>
</dbReference>
<dbReference type="Gene3D" id="3.10.490.10">
    <property type="entry name" value="Gamma-glutamyl cyclotransferase-like"/>
    <property type="match status" value="1"/>
</dbReference>
<reference evidence="2" key="1">
    <citation type="journal article" date="2012" name="Science">
        <title>Fermentation, hydrogen, and sulfur metabolism in multiple uncultivated bacterial phyla.</title>
        <authorList>
            <person name="Wrighton K.C."/>
            <person name="Thomas B.C."/>
            <person name="Sharon I."/>
            <person name="Miller C.S."/>
            <person name="Castelle C.J."/>
            <person name="VerBerkmoes N.C."/>
            <person name="Wilkins M.J."/>
            <person name="Hettich R.L."/>
            <person name="Lipton M.S."/>
            <person name="Williams K.H."/>
            <person name="Long P.E."/>
            <person name="Banfield J.F."/>
        </authorList>
    </citation>
    <scope>NUCLEOTIDE SEQUENCE [LARGE SCALE GENOMIC DNA]</scope>
</reference>
<feature type="domain" description="Gamma-glutamylcyclotransferase AIG2-like" evidence="1">
    <location>
        <begin position="5"/>
        <end position="74"/>
    </location>
</feature>
<comment type="caution">
    <text evidence="2">The sequence shown here is derived from an EMBL/GenBank/DDBJ whole genome shotgun (WGS) entry which is preliminary data.</text>
</comment>
<organism evidence="2">
    <name type="scientific">uncultured bacterium</name>
    <name type="common">gcode 4</name>
    <dbReference type="NCBI Taxonomy" id="1234023"/>
    <lineage>
        <taxon>Bacteria</taxon>
        <taxon>environmental samples</taxon>
    </lineage>
</organism>
<dbReference type="Pfam" id="PF06094">
    <property type="entry name" value="GGACT"/>
    <property type="match status" value="1"/>
</dbReference>